<dbReference type="Proteomes" id="UP001732700">
    <property type="component" value="Chromosome 6C"/>
</dbReference>
<accession>A0ACD5Z7M3</accession>
<organism evidence="1 2">
    <name type="scientific">Avena sativa</name>
    <name type="common">Oat</name>
    <dbReference type="NCBI Taxonomy" id="4498"/>
    <lineage>
        <taxon>Eukaryota</taxon>
        <taxon>Viridiplantae</taxon>
        <taxon>Streptophyta</taxon>
        <taxon>Embryophyta</taxon>
        <taxon>Tracheophyta</taxon>
        <taxon>Spermatophyta</taxon>
        <taxon>Magnoliopsida</taxon>
        <taxon>Liliopsida</taxon>
        <taxon>Poales</taxon>
        <taxon>Poaceae</taxon>
        <taxon>BOP clade</taxon>
        <taxon>Pooideae</taxon>
        <taxon>Poodae</taxon>
        <taxon>Poeae</taxon>
        <taxon>Poeae Chloroplast Group 1 (Aveneae type)</taxon>
        <taxon>Aveninae</taxon>
        <taxon>Avena</taxon>
    </lineage>
</organism>
<evidence type="ECO:0000313" key="2">
    <source>
        <dbReference type="Proteomes" id="UP001732700"/>
    </source>
</evidence>
<reference evidence="1" key="2">
    <citation type="submission" date="2025-09" db="UniProtKB">
        <authorList>
            <consortium name="EnsemblPlants"/>
        </authorList>
    </citation>
    <scope>IDENTIFICATION</scope>
</reference>
<evidence type="ECO:0000313" key="1">
    <source>
        <dbReference type="EnsemblPlants" id="AVESA.00010b.r2.6CG1119240.1.CDS"/>
    </source>
</evidence>
<sequence length="1774" mass="201283">MSKTNRGRSSARLGQRMEFSFSSFCAVQVPLVSDRLLITIISVDSGKTIAKSSKAAALSGICQWPDSILQAIRFSRDEVSQEFQERQCKIVVSMGSTKTAILGEVFLNLTNYLSSSDFTAISLPLKRCNSGTVLQLTIQCLGAKKSSGKAWGELSACLADSSPTSEEKGIKSDGFYNLVNKTARSLSEDHLEGAYQDESGNRDVSSSAPKPRRSSNSGDRKNLSPRDNSNDGLHMGRQDAASSYVDHNNMNRGDDSSKDLLDTTEETIKELHDKAKMWERHSRKLKNEREALKNECANKSKEQAELALELSASHSEHDSLRQEIKELKSSLADAIARQTIGETSNFGDVIAFQNEIIDEAQFLKESNANLTAQLSKTQEANIELVSILQELEETIELQRLEMSKLPQESDVVDHEVPKSELTVQEATEWARILSLKEEEITMLREKLNCMPSVQNADGAGPDTIYLEMEKENQYLKVKIQELENEFSGLTDENLELIYKLKAVSGVAKGEDPCISSGEEVLIAGRSTSEVQNPERKCADLELNLRSEFSGLEEKFQKSQDELKERTLELSELREKLIHATELELNLLNLRSEFSGLKEKYQESEDELKERTLELSELREKLLHATELELNLLTLRSEFSGLKEKYQESEDELKERTLELSELREKLLHATKLELNLRSEFSGLEEKFQKSQDELKERTLELSELREKLLHATELEGAEAGADTGSSKHDTLRSGEPDDTKTDLDVLKRTVLLKEQEINGSQHCIREMENNISDIQKEKSQLDERLAASLEESSMTSKCLDEVREDLVLTNSVDSHVSANKVLEAKISELVHTVLLKEQEIDGFHHCKREMENTISDIQTEKSQLEERLAASLEESSMTSKCLDEVRKDLLMLTSSVDSHVSTNKVLEAKISELVHTVLMKEQDIDGVHHCKREMENTISDIQKEKSQLEERLAASLEESSMSSKCLDEVREDLLMLTSSVESHVSTNKVLEGKISELVHTVLLKEQDIDGFHHCKREMENTISDIQKEKSQLEERLAASLEENSMTSKCLDEAREDLLVLTSSVDSHVSANKVLEAKISELVHTVLLKEQDIDSFHHCKREMENTISDIQKEKDQLEERLAASHEESSMTSKCLDKVREDLLVLTSSVDSHVSSNKVLETKISDLESRKVELVSLVSKLEYENIELSQFVSELEAQLTSLASENESIKLQMDDSISLMTNINDLVEQQQAEMEAAKLELKQRHLESQIRLSEVQEDSEALIRSNAKLQATINSVTEECTSLQTLTAGLKKQKLELHGHCDQLEQELDQSKRKTVDLFNTVEFLEAKVSTLQKDITLKEQSLLSELENIFQEHKEHEERINHAHFLLNKIENEKIVEVKNLEREVMTLTAQLSSTDEDCKNNALDSILEVSTLRADKAKLEANLQDVNAQMIHYESQLEDLRTESKSKIRGLTDLLNASKQNEEALTTDVEHIKRLMEAARSNEENLRKTSDELELKYKSSVYENQQVMEEIFGLKIQVSKMASIQGEVSKLQNSLDQAKFEKENLEELLQSLSEECEELKVQNLRTNELELKYKSCDYENQQVMEEISGLKIQVSKMASIQDEVSKLQNSLDQAKFEKEKLEGLLQSLSEECEELKVQNLRKTSDEPELKYKSSDYENQQVTEEISGLKIQVTHRKPAVCRSRGSTRRTSNGVEKCNFKEGAMVLRDEKQLRAITIRPTLHRIGQMLVMSEGTGICRQQPCKKVQNWMMCSELHGKLRFIKRIKVSWFSLLRSQ</sequence>
<reference evidence="1" key="1">
    <citation type="submission" date="2021-05" db="EMBL/GenBank/DDBJ databases">
        <authorList>
            <person name="Scholz U."/>
            <person name="Mascher M."/>
            <person name="Fiebig A."/>
        </authorList>
    </citation>
    <scope>NUCLEOTIDE SEQUENCE [LARGE SCALE GENOMIC DNA]</scope>
</reference>
<dbReference type="EnsemblPlants" id="AVESA.00010b.r2.6CG1119240.1">
    <property type="protein sequence ID" value="AVESA.00010b.r2.6CG1119240.1.CDS"/>
    <property type="gene ID" value="AVESA.00010b.r2.6CG1119240"/>
</dbReference>
<proteinExistence type="predicted"/>
<name>A0ACD5Z7M3_AVESA</name>
<protein>
    <submittedName>
        <fullName evidence="1">Uncharacterized protein</fullName>
    </submittedName>
</protein>
<keyword evidence="2" id="KW-1185">Reference proteome</keyword>